<organism evidence="2 3">
    <name type="scientific">Brachybacterium hainanense</name>
    <dbReference type="NCBI Taxonomy" id="1541174"/>
    <lineage>
        <taxon>Bacteria</taxon>
        <taxon>Bacillati</taxon>
        <taxon>Actinomycetota</taxon>
        <taxon>Actinomycetes</taxon>
        <taxon>Micrococcales</taxon>
        <taxon>Dermabacteraceae</taxon>
        <taxon>Brachybacterium</taxon>
    </lineage>
</organism>
<dbReference type="RefSeq" id="WP_376979483.1">
    <property type="nucleotide sequence ID" value="NZ_JBHLSV010000006.1"/>
</dbReference>
<dbReference type="PANTHER" id="PTHR12126:SF11">
    <property type="entry name" value="NADH DEHYDROGENASE [UBIQUINONE] 1 ALPHA SUBCOMPLEX SUBUNIT 9, MITOCHONDRIAL"/>
    <property type="match status" value="1"/>
</dbReference>
<dbReference type="PANTHER" id="PTHR12126">
    <property type="entry name" value="NADH-UBIQUINONE OXIDOREDUCTASE 39 KDA SUBUNIT-RELATED"/>
    <property type="match status" value="1"/>
</dbReference>
<dbReference type="InterPro" id="IPR051207">
    <property type="entry name" value="ComplexI_NDUFA9_subunit"/>
</dbReference>
<dbReference type="Proteomes" id="UP001589793">
    <property type="component" value="Unassembled WGS sequence"/>
</dbReference>
<dbReference type="InterPro" id="IPR016040">
    <property type="entry name" value="NAD(P)-bd_dom"/>
</dbReference>
<proteinExistence type="predicted"/>
<reference evidence="2 3" key="1">
    <citation type="submission" date="2024-09" db="EMBL/GenBank/DDBJ databases">
        <authorList>
            <person name="Sun Q."/>
            <person name="Mori K."/>
        </authorList>
    </citation>
    <scope>NUCLEOTIDE SEQUENCE [LARGE SCALE GENOMIC DNA]</scope>
    <source>
        <strain evidence="2 3">CICC 10874</strain>
    </source>
</reference>
<dbReference type="Gene3D" id="3.40.50.720">
    <property type="entry name" value="NAD(P)-binding Rossmann-like Domain"/>
    <property type="match status" value="1"/>
</dbReference>
<evidence type="ECO:0000313" key="2">
    <source>
        <dbReference type="EMBL" id="MFC0673706.1"/>
    </source>
</evidence>
<dbReference type="EMBL" id="JBHLSV010000006">
    <property type="protein sequence ID" value="MFC0673706.1"/>
    <property type="molecule type" value="Genomic_DNA"/>
</dbReference>
<comment type="caution">
    <text evidence="2">The sequence shown here is derived from an EMBL/GenBank/DDBJ whole genome shotgun (WGS) entry which is preliminary data.</text>
</comment>
<accession>A0ABV6R9N1</accession>
<feature type="domain" description="NAD(P)-binding" evidence="1">
    <location>
        <begin position="7"/>
        <end position="133"/>
    </location>
</feature>
<sequence>MDIAVLGATGTIGRLIVQELERAGHTVRRLSRAAGVDARSGEGLDVALTGAQIVVDAMNIATMNGDAAVSYFTRTAQNVARAAERAGVRRIVCVSIHGVTDPAVSRGHGYYRGKGAQERAYLAARVPVTVIRSAQWFELAEAIVPRGGIGPVAVVPNMRMAPLAASSAARLIGEEIGREDGADAHGDEVLSLRGPEEMTMVQLARRTVARRGGIGGRRPRLYLQLPLFGRAIARGGLIPREGAVDPLTLEEWLERS</sequence>
<dbReference type="Pfam" id="PF13460">
    <property type="entry name" value="NAD_binding_10"/>
    <property type="match status" value="1"/>
</dbReference>
<name>A0ABV6R9N1_9MICO</name>
<protein>
    <submittedName>
        <fullName evidence="2">SDR family oxidoreductase</fullName>
    </submittedName>
</protein>
<keyword evidence="3" id="KW-1185">Reference proteome</keyword>
<dbReference type="InterPro" id="IPR036291">
    <property type="entry name" value="NAD(P)-bd_dom_sf"/>
</dbReference>
<dbReference type="SUPFAM" id="SSF51735">
    <property type="entry name" value="NAD(P)-binding Rossmann-fold domains"/>
    <property type="match status" value="1"/>
</dbReference>
<gene>
    <name evidence="2" type="ORF">ACFFF6_07040</name>
</gene>
<evidence type="ECO:0000313" key="3">
    <source>
        <dbReference type="Proteomes" id="UP001589793"/>
    </source>
</evidence>
<evidence type="ECO:0000259" key="1">
    <source>
        <dbReference type="Pfam" id="PF13460"/>
    </source>
</evidence>